<proteinExistence type="predicted"/>
<sequence length="144" mass="15642">MPPGVLWPQLRTLPRFLPSMPGVAAGRPFLPAADVMRAVPLHTLSAAEQDRLIPEFVRDSGRVFRQLMLGAPIVRVPAADVSCPVLCVSAGQDRNVAPWMSRRIAARYGAQHQIHPGLPHWIVAESALPQVAPPVLAWLRAALS</sequence>
<keyword evidence="2" id="KW-1185">Reference proteome</keyword>
<dbReference type="SUPFAM" id="SSF53474">
    <property type="entry name" value="alpha/beta-Hydrolases"/>
    <property type="match status" value="1"/>
</dbReference>
<dbReference type="Gene3D" id="3.40.50.1820">
    <property type="entry name" value="alpha/beta hydrolase"/>
    <property type="match status" value="1"/>
</dbReference>
<evidence type="ECO:0008006" key="3">
    <source>
        <dbReference type="Google" id="ProtNLM"/>
    </source>
</evidence>
<evidence type="ECO:0000313" key="1">
    <source>
        <dbReference type="EMBL" id="BBX70579.1"/>
    </source>
</evidence>
<evidence type="ECO:0000313" key="2">
    <source>
        <dbReference type="Proteomes" id="UP000466514"/>
    </source>
</evidence>
<gene>
    <name evidence="1" type="ORF">MPSYJ_40400</name>
</gene>
<reference evidence="1 2" key="1">
    <citation type="journal article" date="2019" name="Emerg. Microbes Infect.">
        <title>Comprehensive subspecies identification of 175 nontuberculous mycobacteria species based on 7547 genomic profiles.</title>
        <authorList>
            <person name="Matsumoto Y."/>
            <person name="Kinjo T."/>
            <person name="Motooka D."/>
            <person name="Nabeya D."/>
            <person name="Jung N."/>
            <person name="Uechi K."/>
            <person name="Horii T."/>
            <person name="Iida T."/>
            <person name="Fujita J."/>
            <person name="Nakamura S."/>
        </authorList>
    </citation>
    <scope>NUCLEOTIDE SEQUENCE [LARGE SCALE GENOMIC DNA]</scope>
    <source>
        <strain evidence="1 2">JCM 13323</strain>
    </source>
</reference>
<dbReference type="InterPro" id="IPR029058">
    <property type="entry name" value="AB_hydrolase_fold"/>
</dbReference>
<dbReference type="EMBL" id="AP022574">
    <property type="protein sequence ID" value="BBX70579.1"/>
    <property type="molecule type" value="Genomic_DNA"/>
</dbReference>
<dbReference type="KEGG" id="mpsc:MPSYJ_40400"/>
<dbReference type="RefSeq" id="WP_163723986.1">
    <property type="nucleotide sequence ID" value="NZ_AP022574.1"/>
</dbReference>
<protein>
    <recommendedName>
        <fullName evidence="3">Alpha/beta hydrolase</fullName>
    </recommendedName>
</protein>
<name>A0A7I7MGX4_9MYCO</name>
<dbReference type="Proteomes" id="UP000466514">
    <property type="component" value="Chromosome"/>
</dbReference>
<organism evidence="1 2">
    <name type="scientific">Mycolicibacterium psychrotolerans</name>
    <dbReference type="NCBI Taxonomy" id="216929"/>
    <lineage>
        <taxon>Bacteria</taxon>
        <taxon>Bacillati</taxon>
        <taxon>Actinomycetota</taxon>
        <taxon>Actinomycetes</taxon>
        <taxon>Mycobacteriales</taxon>
        <taxon>Mycobacteriaceae</taxon>
        <taxon>Mycolicibacterium</taxon>
    </lineage>
</organism>
<accession>A0A7I7MGX4</accession>
<dbReference type="AlphaFoldDB" id="A0A7I7MGX4"/>